<dbReference type="SMART" id="SM00365">
    <property type="entry name" value="LRR_SD22"/>
    <property type="match status" value="5"/>
</dbReference>
<name>A0ABP0F3H8_CLALP</name>
<dbReference type="SMART" id="SM00082">
    <property type="entry name" value="LRRCT"/>
    <property type="match status" value="1"/>
</dbReference>
<dbReference type="Pfam" id="PF13855">
    <property type="entry name" value="LRR_8"/>
    <property type="match status" value="2"/>
</dbReference>
<dbReference type="InterPro" id="IPR050541">
    <property type="entry name" value="LRR_TM_domain-containing"/>
</dbReference>
<keyword evidence="8" id="KW-1185">Reference proteome</keyword>
<dbReference type="EMBL" id="CAWYQH010000002">
    <property type="protein sequence ID" value="CAK8672990.1"/>
    <property type="molecule type" value="Genomic_DNA"/>
</dbReference>
<dbReference type="PANTHER" id="PTHR24369">
    <property type="entry name" value="ANTIGEN BSP, PUTATIVE-RELATED"/>
    <property type="match status" value="1"/>
</dbReference>
<keyword evidence="5" id="KW-0472">Membrane</keyword>
<dbReference type="InterPro" id="IPR003591">
    <property type="entry name" value="Leu-rich_rpt_typical-subtyp"/>
</dbReference>
<evidence type="ECO:0000313" key="8">
    <source>
        <dbReference type="Proteomes" id="UP001642483"/>
    </source>
</evidence>
<keyword evidence="2" id="KW-0732">Signal</keyword>
<dbReference type="Gene3D" id="3.80.10.10">
    <property type="entry name" value="Ribonuclease Inhibitor"/>
    <property type="match status" value="3"/>
</dbReference>
<protein>
    <recommendedName>
        <fullName evidence="6">LRRCT domain-containing protein</fullName>
    </recommendedName>
</protein>
<dbReference type="PANTHER" id="PTHR24369:SF211">
    <property type="entry name" value="LEUCINE-RICH REPEAT-CONTAINING PROTEIN 15-LIKE"/>
    <property type="match status" value="1"/>
</dbReference>
<evidence type="ECO:0000259" key="6">
    <source>
        <dbReference type="SMART" id="SM00082"/>
    </source>
</evidence>
<sequence>MTSENSTPDKDVRRKEREEMSRQFFQELELRDVPMLPCFQDTRLHLMCLDTNFTSIPDPGSLSGRFRAPPEKSYSLYLNDSCVRKVKEDDLAKYTHLTTLVLKGNQIRKLERNSFASQKHLQKLDLSQNLIKSIKDGSFQGLVDLTELHLGHNKLESIFQETFKNLPNLTVLKMNENLLEKLPEKLFENLEKLEELDLSRNRIINFNKYHFTGLTNLRRIYLQHNHLTAFIDDWSYKNLVEIDLRNNSLRCLKKSVFDAPELQIIRLSGNSLKVPQASWFRKMYKNDGRQYFDQENSSITANNPWHCDCNIMSYQTFLLEELESNEFWSMTLDIECQSPLSMKGKRLRELAKENRNLIGIDGCDLSRNVDNCEEDSTPSKTSPTSFKILSPMSTTLSSTTTTLATTTSTETLTKNKPLRHWISADDLRSPSEAVMDDLPQPQEVEQPGRANGANEGWTLDNTIIAALSAVLLLFIIFSVFSFWHFRRVKKKLKANHQNLATASVVSTNTSSNNGHSRCDCTLQHSTSMQTFEASSYNTLTDTGRSVTSSNFQSTLNHSSRERRRSRPHSWPCGDETQPKAVVASTHTRGDPEQTIPKQIYNYETARPAVPGCAHCKTNAHALQAPAWSVPSNHTYCSISNHGGNCNGTNPNQPIVIPDPVASPSFHACACGNFWRHPVVTSNQTMPVNWHCPGPSHNTAINHCRYPSPPPSYHTPSVPGTYVPNVPCTT</sequence>
<evidence type="ECO:0000256" key="4">
    <source>
        <dbReference type="SAM" id="MobiDB-lite"/>
    </source>
</evidence>
<evidence type="ECO:0000256" key="5">
    <source>
        <dbReference type="SAM" id="Phobius"/>
    </source>
</evidence>
<evidence type="ECO:0000256" key="2">
    <source>
        <dbReference type="ARBA" id="ARBA00022729"/>
    </source>
</evidence>
<keyword evidence="3" id="KW-0677">Repeat</keyword>
<organism evidence="7 8">
    <name type="scientific">Clavelina lepadiformis</name>
    <name type="common">Light-bulb sea squirt</name>
    <name type="synonym">Ascidia lepadiformis</name>
    <dbReference type="NCBI Taxonomy" id="159417"/>
    <lineage>
        <taxon>Eukaryota</taxon>
        <taxon>Metazoa</taxon>
        <taxon>Chordata</taxon>
        <taxon>Tunicata</taxon>
        <taxon>Ascidiacea</taxon>
        <taxon>Aplousobranchia</taxon>
        <taxon>Clavelinidae</taxon>
        <taxon>Clavelina</taxon>
    </lineage>
</organism>
<dbReference type="InterPro" id="IPR032675">
    <property type="entry name" value="LRR_dom_sf"/>
</dbReference>
<feature type="domain" description="LRRCT" evidence="6">
    <location>
        <begin position="303"/>
        <end position="364"/>
    </location>
</feature>
<dbReference type="SUPFAM" id="SSF52058">
    <property type="entry name" value="L domain-like"/>
    <property type="match status" value="2"/>
</dbReference>
<dbReference type="InterPro" id="IPR001611">
    <property type="entry name" value="Leu-rich_rpt"/>
</dbReference>
<keyword evidence="1" id="KW-0433">Leucine-rich repeat</keyword>
<dbReference type="Proteomes" id="UP001642483">
    <property type="component" value="Unassembled WGS sequence"/>
</dbReference>
<reference evidence="7 8" key="1">
    <citation type="submission" date="2024-02" db="EMBL/GenBank/DDBJ databases">
        <authorList>
            <person name="Daric V."/>
            <person name="Darras S."/>
        </authorList>
    </citation>
    <scope>NUCLEOTIDE SEQUENCE [LARGE SCALE GENOMIC DNA]</scope>
</reference>
<evidence type="ECO:0000313" key="7">
    <source>
        <dbReference type="EMBL" id="CAK8672990.1"/>
    </source>
</evidence>
<proteinExistence type="predicted"/>
<dbReference type="InterPro" id="IPR000483">
    <property type="entry name" value="Cys-rich_flank_reg_C"/>
</dbReference>
<feature type="region of interest" description="Disordered" evidence="4">
    <location>
        <begin position="540"/>
        <end position="594"/>
    </location>
</feature>
<evidence type="ECO:0000256" key="3">
    <source>
        <dbReference type="ARBA" id="ARBA00022737"/>
    </source>
</evidence>
<evidence type="ECO:0000256" key="1">
    <source>
        <dbReference type="ARBA" id="ARBA00022614"/>
    </source>
</evidence>
<keyword evidence="5" id="KW-1133">Transmembrane helix</keyword>
<dbReference type="PROSITE" id="PS51450">
    <property type="entry name" value="LRR"/>
    <property type="match status" value="2"/>
</dbReference>
<feature type="compositionally biased region" description="Polar residues" evidence="4">
    <location>
        <begin position="540"/>
        <end position="557"/>
    </location>
</feature>
<feature type="transmembrane region" description="Helical" evidence="5">
    <location>
        <begin position="463"/>
        <end position="483"/>
    </location>
</feature>
<accession>A0ABP0F3H8</accession>
<comment type="caution">
    <text evidence="7">The sequence shown here is derived from an EMBL/GenBank/DDBJ whole genome shotgun (WGS) entry which is preliminary data.</text>
</comment>
<keyword evidence="5" id="KW-0812">Transmembrane</keyword>
<dbReference type="SMART" id="SM00369">
    <property type="entry name" value="LRR_TYP"/>
    <property type="match status" value="7"/>
</dbReference>
<gene>
    <name evidence="7" type="ORF">CVLEPA_LOCUS2780</name>
</gene>